<dbReference type="RefSeq" id="WP_133620137.1">
    <property type="nucleotide sequence ID" value="NZ_SNZK01000002.1"/>
</dbReference>
<dbReference type="Pfam" id="PF01555">
    <property type="entry name" value="N6_N4_Mtase"/>
    <property type="match status" value="1"/>
</dbReference>
<proteinExistence type="inferred from homology"/>
<protein>
    <recommendedName>
        <fullName evidence="4">Methyltransferase</fullName>
        <ecNumber evidence="4">2.1.1.-</ecNumber>
    </recommendedName>
</protein>
<dbReference type="Proteomes" id="UP000295558">
    <property type="component" value="Unassembled WGS sequence"/>
</dbReference>
<evidence type="ECO:0000313" key="6">
    <source>
        <dbReference type="EMBL" id="TDR54819.1"/>
    </source>
</evidence>
<reference evidence="6 7" key="1">
    <citation type="submission" date="2019-03" db="EMBL/GenBank/DDBJ databases">
        <title>Genomic Encyclopedia of Type Strains, Phase III (KMG-III): the genomes of soil and plant-associated and newly described type strains.</title>
        <authorList>
            <person name="Whitman W."/>
        </authorList>
    </citation>
    <scope>NUCLEOTIDE SEQUENCE [LARGE SCALE GENOMIC DNA]</scope>
    <source>
        <strain evidence="6 7">CECT 7972</strain>
    </source>
</reference>
<dbReference type="InterPro" id="IPR029063">
    <property type="entry name" value="SAM-dependent_MTases_sf"/>
</dbReference>
<dbReference type="PRINTS" id="PR00508">
    <property type="entry name" value="S21N4MTFRASE"/>
</dbReference>
<gene>
    <name evidence="6" type="ORF">DFP96_102414</name>
</gene>
<keyword evidence="3" id="KW-0680">Restriction system</keyword>
<dbReference type="SUPFAM" id="SSF53335">
    <property type="entry name" value="S-adenosyl-L-methionine-dependent methyltransferases"/>
    <property type="match status" value="1"/>
</dbReference>
<accession>A0A4R6ZRQ0</accession>
<dbReference type="GO" id="GO:0003677">
    <property type="term" value="F:DNA binding"/>
    <property type="evidence" value="ECO:0007669"/>
    <property type="project" value="InterPro"/>
</dbReference>
<keyword evidence="7" id="KW-1185">Reference proteome</keyword>
<evidence type="ECO:0000256" key="2">
    <source>
        <dbReference type="ARBA" id="ARBA00022679"/>
    </source>
</evidence>
<keyword evidence="1 6" id="KW-0489">Methyltransferase</keyword>
<dbReference type="EC" id="2.1.1.-" evidence="4"/>
<dbReference type="EMBL" id="SNZK01000002">
    <property type="protein sequence ID" value="TDR54819.1"/>
    <property type="molecule type" value="Genomic_DNA"/>
</dbReference>
<dbReference type="GO" id="GO:0008170">
    <property type="term" value="F:N-methyltransferase activity"/>
    <property type="evidence" value="ECO:0007669"/>
    <property type="project" value="InterPro"/>
</dbReference>
<name>A0A4R6ZRQ0_9LIST</name>
<dbReference type="STRING" id="1265846.PROCOU_05938"/>
<dbReference type="OrthoDB" id="9800801at2"/>
<evidence type="ECO:0000256" key="3">
    <source>
        <dbReference type="ARBA" id="ARBA00022747"/>
    </source>
</evidence>
<comment type="caution">
    <text evidence="6">The sequence shown here is derived from an EMBL/GenBank/DDBJ whole genome shotgun (WGS) entry which is preliminary data.</text>
</comment>
<dbReference type="AlphaFoldDB" id="A0A4R6ZRQ0"/>
<keyword evidence="2 6" id="KW-0808">Transferase</keyword>
<evidence type="ECO:0000256" key="4">
    <source>
        <dbReference type="RuleBase" id="RU362026"/>
    </source>
</evidence>
<evidence type="ECO:0000256" key="1">
    <source>
        <dbReference type="ARBA" id="ARBA00022603"/>
    </source>
</evidence>
<comment type="similarity">
    <text evidence="4">Belongs to the N(4)/N(6)-methyltransferase family.</text>
</comment>
<dbReference type="InterPro" id="IPR002941">
    <property type="entry name" value="DNA_methylase_N4/N6"/>
</dbReference>
<dbReference type="GO" id="GO:0009307">
    <property type="term" value="P:DNA restriction-modification system"/>
    <property type="evidence" value="ECO:0007669"/>
    <property type="project" value="UniProtKB-KW"/>
</dbReference>
<dbReference type="InterPro" id="IPR001091">
    <property type="entry name" value="RM_Methyltransferase"/>
</dbReference>
<organism evidence="6 7">
    <name type="scientific">Listeria rocourtiae</name>
    <dbReference type="NCBI Taxonomy" id="647910"/>
    <lineage>
        <taxon>Bacteria</taxon>
        <taxon>Bacillati</taxon>
        <taxon>Bacillota</taxon>
        <taxon>Bacilli</taxon>
        <taxon>Bacillales</taxon>
        <taxon>Listeriaceae</taxon>
        <taxon>Listeria</taxon>
    </lineage>
</organism>
<evidence type="ECO:0000313" key="7">
    <source>
        <dbReference type="Proteomes" id="UP000295558"/>
    </source>
</evidence>
<dbReference type="GO" id="GO:0032259">
    <property type="term" value="P:methylation"/>
    <property type="evidence" value="ECO:0007669"/>
    <property type="project" value="UniProtKB-KW"/>
</dbReference>
<feature type="domain" description="DNA methylase N-4/N-6" evidence="5">
    <location>
        <begin position="35"/>
        <end position="240"/>
    </location>
</feature>
<evidence type="ECO:0000259" key="5">
    <source>
        <dbReference type="Pfam" id="PF01555"/>
    </source>
</evidence>
<sequence length="285" mass="32981">MKEYGVFRLQNIKLINNVFKADCIKKMKLIETESIDMILCDLPYGHTQNKWDSIIPLDILWKEYERIIKPNGAIVLTSSGMFTAELMLSNPKLFKYKIIWEKSKATNFLNAKKQPLRKYEEICVFYKKQPTYNPQMSMGVPYNKGTRKNQLTGSYGDFLPVEVKSEGARYPNDIIYFKTAESEGKVYHPTQKPIELGRYLVKTYTNLGDTVLDNTCGSGSFLISALLEGRNFIGIEKDEDSNRFKADSVSYVEISKKRIKEAYLTLDSESKERITLYKSKLFKER</sequence>
<dbReference type="Gene3D" id="3.40.50.150">
    <property type="entry name" value="Vaccinia Virus protein VP39"/>
    <property type="match status" value="1"/>
</dbReference>